<sequence>MLLEWCLVEGEIDKEGNGKSWGVLSLRKSEEKETDPGKGREGFDRGEGREGNTCRFCGFGGQKWIQFISDGFYFLCKMSKDVDKVRGGEKFDQCSERERKCVISHPGRWRNQPPVNHSRVARPLRGGCAIPHSLF</sequence>
<protein>
    <submittedName>
        <fullName evidence="2">Uncharacterized protein</fullName>
    </submittedName>
</protein>
<proteinExistence type="predicted"/>
<evidence type="ECO:0000313" key="3">
    <source>
        <dbReference type="Proteomes" id="UP000550707"/>
    </source>
</evidence>
<dbReference type="InParanoid" id="A0A7J8GQJ1"/>
<dbReference type="AlphaFoldDB" id="A0A7J8GQJ1"/>
<comment type="caution">
    <text evidence="2">The sequence shown here is derived from an EMBL/GenBank/DDBJ whole genome shotgun (WGS) entry which is preliminary data.</text>
</comment>
<keyword evidence="3" id="KW-1185">Reference proteome</keyword>
<evidence type="ECO:0000256" key="1">
    <source>
        <dbReference type="SAM" id="MobiDB-lite"/>
    </source>
</evidence>
<evidence type="ECO:0000313" key="2">
    <source>
        <dbReference type="EMBL" id="KAF6462236.1"/>
    </source>
</evidence>
<name>A0A7J8GQJ1_MOLMO</name>
<accession>A0A7J8GQJ1</accession>
<feature type="region of interest" description="Disordered" evidence="1">
    <location>
        <begin position="28"/>
        <end position="50"/>
    </location>
</feature>
<organism evidence="2 3">
    <name type="scientific">Molossus molossus</name>
    <name type="common">Pallas' mastiff bat</name>
    <name type="synonym">Vespertilio molossus</name>
    <dbReference type="NCBI Taxonomy" id="27622"/>
    <lineage>
        <taxon>Eukaryota</taxon>
        <taxon>Metazoa</taxon>
        <taxon>Chordata</taxon>
        <taxon>Craniata</taxon>
        <taxon>Vertebrata</taxon>
        <taxon>Euteleostomi</taxon>
        <taxon>Mammalia</taxon>
        <taxon>Eutheria</taxon>
        <taxon>Laurasiatheria</taxon>
        <taxon>Chiroptera</taxon>
        <taxon>Yangochiroptera</taxon>
        <taxon>Molossidae</taxon>
        <taxon>Molossus</taxon>
    </lineage>
</organism>
<reference evidence="2 3" key="1">
    <citation type="journal article" date="2020" name="Nature">
        <title>Six reference-quality genomes reveal evolution of bat adaptations.</title>
        <authorList>
            <person name="Jebb D."/>
            <person name="Huang Z."/>
            <person name="Pippel M."/>
            <person name="Hughes G.M."/>
            <person name="Lavrichenko K."/>
            <person name="Devanna P."/>
            <person name="Winkler S."/>
            <person name="Jermiin L.S."/>
            <person name="Skirmuntt E.C."/>
            <person name="Katzourakis A."/>
            <person name="Burkitt-Gray L."/>
            <person name="Ray D.A."/>
            <person name="Sullivan K.A.M."/>
            <person name="Roscito J.G."/>
            <person name="Kirilenko B.M."/>
            <person name="Davalos L.M."/>
            <person name="Corthals A.P."/>
            <person name="Power M.L."/>
            <person name="Jones G."/>
            <person name="Ransome R.D."/>
            <person name="Dechmann D.K.N."/>
            <person name="Locatelli A.G."/>
            <person name="Puechmaille S.J."/>
            <person name="Fedrigo O."/>
            <person name="Jarvis E.D."/>
            <person name="Hiller M."/>
            <person name="Vernes S.C."/>
            <person name="Myers E.W."/>
            <person name="Teeling E.C."/>
        </authorList>
    </citation>
    <scope>NUCLEOTIDE SEQUENCE [LARGE SCALE GENOMIC DNA]</scope>
    <source>
        <strain evidence="2">MMolMol1</strain>
        <tissue evidence="2">Muscle</tissue>
    </source>
</reference>
<dbReference type="Proteomes" id="UP000550707">
    <property type="component" value="Unassembled WGS sequence"/>
</dbReference>
<dbReference type="EMBL" id="JACASF010000008">
    <property type="protein sequence ID" value="KAF6462236.1"/>
    <property type="molecule type" value="Genomic_DNA"/>
</dbReference>
<gene>
    <name evidence="2" type="ORF">HJG59_011282</name>
</gene>